<name>A0A229S4U1_9PSEU</name>
<sequence length="70" mass="7590">MKLEPASTRHFKITAFEALNILTRGKIDGAGWFTAVAHLGDGSTVRAEKLSVQATLDAVASFDEKLRKDS</sequence>
<dbReference type="EMBL" id="NMQT01000073">
    <property type="protein sequence ID" value="OXM53771.1"/>
    <property type="molecule type" value="Genomic_DNA"/>
</dbReference>
<evidence type="ECO:0000313" key="2">
    <source>
        <dbReference type="Proteomes" id="UP000215223"/>
    </source>
</evidence>
<comment type="caution">
    <text evidence="1">The sequence shown here is derived from an EMBL/GenBank/DDBJ whole genome shotgun (WGS) entry which is preliminary data.</text>
</comment>
<dbReference type="AlphaFoldDB" id="A0A229S4U1"/>
<accession>A0A229S4U1</accession>
<keyword evidence="2" id="KW-1185">Reference proteome</keyword>
<gene>
    <name evidence="1" type="ORF">CFP71_21405</name>
</gene>
<dbReference type="Proteomes" id="UP000215223">
    <property type="component" value="Unassembled WGS sequence"/>
</dbReference>
<proteinExistence type="predicted"/>
<evidence type="ECO:0000313" key="1">
    <source>
        <dbReference type="EMBL" id="OXM53771.1"/>
    </source>
</evidence>
<reference evidence="1 2" key="1">
    <citation type="submission" date="2017-07" db="EMBL/GenBank/DDBJ databases">
        <title>Amycolatopsis thailandensis Genome sequencing and assembly.</title>
        <authorList>
            <person name="Kaur N."/>
            <person name="Mayilraj S."/>
        </authorList>
    </citation>
    <scope>NUCLEOTIDE SEQUENCE [LARGE SCALE GENOMIC DNA]</scope>
    <source>
        <strain evidence="1 2">JCM 16380</strain>
    </source>
</reference>
<protein>
    <submittedName>
        <fullName evidence="1">Uncharacterized protein</fullName>
    </submittedName>
</protein>
<organism evidence="1 2">
    <name type="scientific">Amycolatopsis thailandensis</name>
    <dbReference type="NCBI Taxonomy" id="589330"/>
    <lineage>
        <taxon>Bacteria</taxon>
        <taxon>Bacillati</taxon>
        <taxon>Actinomycetota</taxon>
        <taxon>Actinomycetes</taxon>
        <taxon>Pseudonocardiales</taxon>
        <taxon>Pseudonocardiaceae</taxon>
        <taxon>Amycolatopsis</taxon>
    </lineage>
</organism>